<proteinExistence type="inferred from homology"/>
<dbReference type="PROSITE" id="PS50893">
    <property type="entry name" value="ABC_TRANSPORTER_2"/>
    <property type="match status" value="2"/>
</dbReference>
<dbReference type="GO" id="GO:0055085">
    <property type="term" value="P:transmembrane transport"/>
    <property type="evidence" value="ECO:0007669"/>
    <property type="project" value="UniProtKB-ARBA"/>
</dbReference>
<evidence type="ECO:0000256" key="3">
    <source>
        <dbReference type="ARBA" id="ARBA00022448"/>
    </source>
</evidence>
<dbReference type="GO" id="GO:0005524">
    <property type="term" value="F:ATP binding"/>
    <property type="evidence" value="ECO:0007669"/>
    <property type="project" value="UniProtKB-KW"/>
</dbReference>
<protein>
    <submittedName>
        <fullName evidence="7">ABC transporter ATP-binding protein</fullName>
    </submittedName>
</protein>
<evidence type="ECO:0000256" key="1">
    <source>
        <dbReference type="ARBA" id="ARBA00004417"/>
    </source>
</evidence>
<dbReference type="InterPro" id="IPR050319">
    <property type="entry name" value="ABC_transp_ATP-bind"/>
</dbReference>
<dbReference type="SUPFAM" id="SSF52540">
    <property type="entry name" value="P-loop containing nucleoside triphosphate hydrolases"/>
    <property type="match status" value="2"/>
</dbReference>
<evidence type="ECO:0000259" key="6">
    <source>
        <dbReference type="PROSITE" id="PS50893"/>
    </source>
</evidence>
<dbReference type="InterPro" id="IPR003593">
    <property type="entry name" value="AAA+_ATPase"/>
</dbReference>
<dbReference type="RefSeq" id="WP_406853593.1">
    <property type="nucleotide sequence ID" value="NZ_CP157484.1"/>
</dbReference>
<sequence length="548" mass="59664">MDSATHAKQAAAGSPAPVLSVRDLDVRFRIADGELRAVRGVSFDVSPGETLAIVGESGSGKSQTMMAVMGLLASNGFVEGSVKIAGEEILGLTPRELNRFRGRRMGMIFQEPMTSLDPLYRIGDQLAEPLVAHAKMSRKAARERALELLTLVGIPRPAERLGSYPHELSGGQRQRVMIAMALANRPEVLIADEPTTALDVTIQAQVLDLLADLKRRFGMAIVFITHDLGIVRRIADRVVVMRNGAIVETGLTEEVFARPQQAYTRMLLAAEPTGRKAPPPMPATPVIEARDVRVAFTLRGGWFGRGDRELKAVDGVDLTLLRGGTIGIVGESGSGKSTLGRAVLRLLPASGSVRFEDRDLTGLDRAAMRPLRRRLQLVFQDPFGSLSPRMTVGEIVTEGLLVHEPAITRAERDRRAASALEEVGLDPSTRNRFPHEFSGGQRQRIAIARTMILNPSVVVLDEPTSALDRSVQKDIVDLLRGLQARHGLSYLFISHDLAVVRAMADEIIVMKSGKVVERGTVDAIFRDPRQPYTRDLIAAAFLSETPVA</sequence>
<dbReference type="Gene3D" id="3.40.50.300">
    <property type="entry name" value="P-loop containing nucleotide triphosphate hydrolases"/>
    <property type="match status" value="2"/>
</dbReference>
<dbReference type="AlphaFoldDB" id="A0AAU7J8S8"/>
<dbReference type="GO" id="GO:0015833">
    <property type="term" value="P:peptide transport"/>
    <property type="evidence" value="ECO:0007669"/>
    <property type="project" value="InterPro"/>
</dbReference>
<dbReference type="PROSITE" id="PS00211">
    <property type="entry name" value="ABC_TRANSPORTER_1"/>
    <property type="match status" value="2"/>
</dbReference>
<reference evidence="7" key="1">
    <citation type="submission" date="2024-05" db="EMBL/GenBank/DDBJ databases">
        <authorList>
            <person name="Kim S."/>
            <person name="Heo J."/>
            <person name="Choi H."/>
            <person name="Choi Y."/>
            <person name="Kwon S.-W."/>
            <person name="Kim Y."/>
        </authorList>
    </citation>
    <scope>NUCLEOTIDE SEQUENCE</scope>
    <source>
        <strain evidence="7">KACC 23698</strain>
    </source>
</reference>
<keyword evidence="4" id="KW-0547">Nucleotide-binding</keyword>
<gene>
    <name evidence="7" type="ORF">ABEG18_13580</name>
</gene>
<evidence type="ECO:0000256" key="4">
    <source>
        <dbReference type="ARBA" id="ARBA00022741"/>
    </source>
</evidence>
<keyword evidence="3" id="KW-0813">Transport</keyword>
<evidence type="ECO:0000313" key="7">
    <source>
        <dbReference type="EMBL" id="XBO36778.1"/>
    </source>
</evidence>
<dbReference type="SMART" id="SM00382">
    <property type="entry name" value="AAA"/>
    <property type="match status" value="2"/>
</dbReference>
<name>A0AAU7J8S8_9HYPH</name>
<dbReference type="Pfam" id="PF00005">
    <property type="entry name" value="ABC_tran"/>
    <property type="match status" value="2"/>
</dbReference>
<comment type="similarity">
    <text evidence="2">Belongs to the ABC transporter superfamily.</text>
</comment>
<dbReference type="GO" id="GO:0005886">
    <property type="term" value="C:plasma membrane"/>
    <property type="evidence" value="ECO:0007669"/>
    <property type="project" value="UniProtKB-SubCell"/>
</dbReference>
<dbReference type="GO" id="GO:0016887">
    <property type="term" value="F:ATP hydrolysis activity"/>
    <property type="evidence" value="ECO:0007669"/>
    <property type="project" value="InterPro"/>
</dbReference>
<feature type="domain" description="ABC transporter" evidence="6">
    <location>
        <begin position="21"/>
        <end position="268"/>
    </location>
</feature>
<dbReference type="Pfam" id="PF08352">
    <property type="entry name" value="oligo_HPY"/>
    <property type="match status" value="2"/>
</dbReference>
<dbReference type="CDD" id="cd03257">
    <property type="entry name" value="ABC_NikE_OppD_transporters"/>
    <property type="match status" value="2"/>
</dbReference>
<dbReference type="NCBIfam" id="NF008453">
    <property type="entry name" value="PRK11308.1"/>
    <property type="match status" value="2"/>
</dbReference>
<dbReference type="FunFam" id="3.40.50.300:FF:000016">
    <property type="entry name" value="Oligopeptide ABC transporter ATP-binding component"/>
    <property type="match status" value="2"/>
</dbReference>
<dbReference type="InterPro" id="IPR027417">
    <property type="entry name" value="P-loop_NTPase"/>
</dbReference>
<dbReference type="NCBIfam" id="NF007739">
    <property type="entry name" value="PRK10419.1"/>
    <property type="match status" value="2"/>
</dbReference>
<feature type="domain" description="ABC transporter" evidence="6">
    <location>
        <begin position="287"/>
        <end position="537"/>
    </location>
</feature>
<dbReference type="InterPro" id="IPR013563">
    <property type="entry name" value="Oligopep_ABC_C"/>
</dbReference>
<dbReference type="PANTHER" id="PTHR43776">
    <property type="entry name" value="TRANSPORT ATP-BINDING PROTEIN"/>
    <property type="match status" value="1"/>
</dbReference>
<keyword evidence="5 7" id="KW-0067">ATP-binding</keyword>
<comment type="subcellular location">
    <subcellularLocation>
        <location evidence="1">Cell inner membrane</location>
        <topology evidence="1">Peripheral membrane protein</topology>
    </subcellularLocation>
</comment>
<dbReference type="InterPro" id="IPR017871">
    <property type="entry name" value="ABC_transporter-like_CS"/>
</dbReference>
<evidence type="ECO:0000256" key="5">
    <source>
        <dbReference type="ARBA" id="ARBA00022840"/>
    </source>
</evidence>
<dbReference type="EMBL" id="CP157484">
    <property type="protein sequence ID" value="XBO36778.1"/>
    <property type="molecule type" value="Genomic_DNA"/>
</dbReference>
<dbReference type="PANTHER" id="PTHR43776:SF7">
    <property type="entry name" value="D,D-DIPEPTIDE TRANSPORT ATP-BINDING PROTEIN DDPF-RELATED"/>
    <property type="match status" value="1"/>
</dbReference>
<organism evidence="7">
    <name type="scientific">Alsobacter sp. KACC 23698</name>
    <dbReference type="NCBI Taxonomy" id="3149229"/>
    <lineage>
        <taxon>Bacteria</taxon>
        <taxon>Pseudomonadati</taxon>
        <taxon>Pseudomonadota</taxon>
        <taxon>Alphaproteobacteria</taxon>
        <taxon>Hyphomicrobiales</taxon>
        <taxon>Alsobacteraceae</taxon>
        <taxon>Alsobacter</taxon>
    </lineage>
</organism>
<accession>A0AAU7J8S8</accession>
<evidence type="ECO:0000256" key="2">
    <source>
        <dbReference type="ARBA" id="ARBA00005417"/>
    </source>
</evidence>
<dbReference type="InterPro" id="IPR003439">
    <property type="entry name" value="ABC_transporter-like_ATP-bd"/>
</dbReference>